<organism evidence="1 2">
    <name type="scientific">Candidatus Woesebacteria bacterium GW2011_GWB1_39_10b</name>
    <dbReference type="NCBI Taxonomy" id="1618573"/>
    <lineage>
        <taxon>Bacteria</taxon>
        <taxon>Candidatus Woeseibacteriota</taxon>
    </lineage>
</organism>
<evidence type="ECO:0000313" key="2">
    <source>
        <dbReference type="Proteomes" id="UP000034932"/>
    </source>
</evidence>
<accession>A0A0G0PYI1</accession>
<dbReference type="STRING" id="1618573.UT19_C0001G0008"/>
<name>A0A0G0PYI1_9BACT</name>
<dbReference type="Proteomes" id="UP000034932">
    <property type="component" value="Unassembled WGS sequence"/>
</dbReference>
<dbReference type="AlphaFoldDB" id="A0A0G0PYI1"/>
<evidence type="ECO:0000313" key="1">
    <source>
        <dbReference type="EMBL" id="KKQ94476.1"/>
    </source>
</evidence>
<comment type="caution">
    <text evidence="1">The sequence shown here is derived from an EMBL/GenBank/DDBJ whole genome shotgun (WGS) entry which is preliminary data.</text>
</comment>
<dbReference type="EMBL" id="LBVW01000001">
    <property type="protein sequence ID" value="KKQ94476.1"/>
    <property type="molecule type" value="Genomic_DNA"/>
</dbReference>
<reference evidence="1 2" key="1">
    <citation type="journal article" date="2015" name="Nature">
        <title>rRNA introns, odd ribosomes, and small enigmatic genomes across a large radiation of phyla.</title>
        <authorList>
            <person name="Brown C.T."/>
            <person name="Hug L.A."/>
            <person name="Thomas B.C."/>
            <person name="Sharon I."/>
            <person name="Castelle C.J."/>
            <person name="Singh A."/>
            <person name="Wilkins M.J."/>
            <person name="Williams K.H."/>
            <person name="Banfield J.F."/>
        </authorList>
    </citation>
    <scope>NUCLEOTIDE SEQUENCE [LARGE SCALE GENOMIC DNA]</scope>
</reference>
<protein>
    <submittedName>
        <fullName evidence="1">Uncharacterized protein</fullName>
    </submittedName>
</protein>
<proteinExistence type="predicted"/>
<sequence>MFKDRAETPQQSQAEVTSALGKYAEKYFEETGSPLYISEGALSFGEIFGAVNNKELDYLIAAGLIETP</sequence>
<gene>
    <name evidence="1" type="ORF">UT19_C0001G0008</name>
</gene>